<dbReference type="InterPro" id="IPR023346">
    <property type="entry name" value="Lysozyme-like_dom_sf"/>
</dbReference>
<name>A0ABV3CFK1_9ACTN</name>
<proteinExistence type="predicted"/>
<reference evidence="1 2" key="1">
    <citation type="submission" date="2024-06" db="EMBL/GenBank/DDBJ databases">
        <title>The Natural Products Discovery Center: Release of the First 8490 Sequenced Strains for Exploring Actinobacteria Biosynthetic Diversity.</title>
        <authorList>
            <person name="Kalkreuter E."/>
            <person name="Kautsar S.A."/>
            <person name="Yang D."/>
            <person name="Bader C.D."/>
            <person name="Teijaro C.N."/>
            <person name="Fluegel L."/>
            <person name="Davis C.M."/>
            <person name="Simpson J.R."/>
            <person name="Lauterbach L."/>
            <person name="Steele A.D."/>
            <person name="Gui C."/>
            <person name="Meng S."/>
            <person name="Li G."/>
            <person name="Viehrig K."/>
            <person name="Ye F."/>
            <person name="Su P."/>
            <person name="Kiefer A.F."/>
            <person name="Nichols A."/>
            <person name="Cepeda A.J."/>
            <person name="Yan W."/>
            <person name="Fan B."/>
            <person name="Jiang Y."/>
            <person name="Adhikari A."/>
            <person name="Zheng C.-J."/>
            <person name="Schuster L."/>
            <person name="Cowan T.M."/>
            <person name="Smanski M.J."/>
            <person name="Chevrette M.G."/>
            <person name="De Carvalho L.P.S."/>
            <person name="Shen B."/>
        </authorList>
    </citation>
    <scope>NUCLEOTIDE SEQUENCE [LARGE SCALE GENOMIC DNA]</scope>
    <source>
        <strain evidence="1 2">NPDC045974</strain>
    </source>
</reference>
<protein>
    <recommendedName>
        <fullName evidence="3">Transglycosylase SLT domain-containing protein</fullName>
    </recommendedName>
</protein>
<gene>
    <name evidence="1" type="ORF">AB0A88_25745</name>
</gene>
<dbReference type="SUPFAM" id="SSF53955">
    <property type="entry name" value="Lysozyme-like"/>
    <property type="match status" value="1"/>
</dbReference>
<dbReference type="EMBL" id="JBEZAE010000019">
    <property type="protein sequence ID" value="MEU7073524.1"/>
    <property type="molecule type" value="Genomic_DNA"/>
</dbReference>
<evidence type="ECO:0000313" key="2">
    <source>
        <dbReference type="Proteomes" id="UP001551329"/>
    </source>
</evidence>
<evidence type="ECO:0008006" key="3">
    <source>
        <dbReference type="Google" id="ProtNLM"/>
    </source>
</evidence>
<comment type="caution">
    <text evidence="1">The sequence shown here is derived from an EMBL/GenBank/DDBJ whole genome shotgun (WGS) entry which is preliminary data.</text>
</comment>
<sequence length="151" mass="16583">MSPSPSPVSSSAFQVLAGLVPNGVVGDPTKKALHESEVRMETWSPEKVRRRVREVFAEVPDDAVAIADCQSFLDPLHILPNTNGSRNWGLFQISDARLAELGGTPARALDPEWNIQAARKLWSRERDFGDWPHCERALKKTPAAPSASASR</sequence>
<organism evidence="1 2">
    <name type="scientific">Streptomyces narbonensis</name>
    <dbReference type="NCBI Taxonomy" id="67333"/>
    <lineage>
        <taxon>Bacteria</taxon>
        <taxon>Bacillati</taxon>
        <taxon>Actinomycetota</taxon>
        <taxon>Actinomycetes</taxon>
        <taxon>Kitasatosporales</taxon>
        <taxon>Streptomycetaceae</taxon>
        <taxon>Streptomyces</taxon>
    </lineage>
</organism>
<accession>A0ABV3CFK1</accession>
<dbReference type="Proteomes" id="UP001551329">
    <property type="component" value="Unassembled WGS sequence"/>
</dbReference>
<dbReference type="Gene3D" id="1.10.530.10">
    <property type="match status" value="1"/>
</dbReference>
<keyword evidence="2" id="KW-1185">Reference proteome</keyword>
<dbReference type="RefSeq" id="WP_358475404.1">
    <property type="nucleotide sequence ID" value="NZ_JBEZAE010000019.1"/>
</dbReference>
<evidence type="ECO:0000313" key="1">
    <source>
        <dbReference type="EMBL" id="MEU7073524.1"/>
    </source>
</evidence>